<dbReference type="EMBL" id="JACEEZ010015694">
    <property type="protein sequence ID" value="KAG0718659.1"/>
    <property type="molecule type" value="Genomic_DNA"/>
</dbReference>
<gene>
    <name evidence="2" type="ORF">GWK47_052015</name>
</gene>
<organism evidence="2 3">
    <name type="scientific">Chionoecetes opilio</name>
    <name type="common">Atlantic snow crab</name>
    <name type="synonym">Cancer opilio</name>
    <dbReference type="NCBI Taxonomy" id="41210"/>
    <lineage>
        <taxon>Eukaryota</taxon>
        <taxon>Metazoa</taxon>
        <taxon>Ecdysozoa</taxon>
        <taxon>Arthropoda</taxon>
        <taxon>Crustacea</taxon>
        <taxon>Multicrustacea</taxon>
        <taxon>Malacostraca</taxon>
        <taxon>Eumalacostraca</taxon>
        <taxon>Eucarida</taxon>
        <taxon>Decapoda</taxon>
        <taxon>Pleocyemata</taxon>
        <taxon>Brachyura</taxon>
        <taxon>Eubrachyura</taxon>
        <taxon>Majoidea</taxon>
        <taxon>Majidae</taxon>
        <taxon>Chionoecetes</taxon>
    </lineage>
</organism>
<reference evidence="2" key="1">
    <citation type="submission" date="2020-07" db="EMBL/GenBank/DDBJ databases">
        <title>The High-quality genome of the commercially important snow crab, Chionoecetes opilio.</title>
        <authorList>
            <person name="Jeong J.-H."/>
            <person name="Ryu S."/>
        </authorList>
    </citation>
    <scope>NUCLEOTIDE SEQUENCE</scope>
    <source>
        <strain evidence="2">MADBK_172401_WGS</strain>
        <tissue evidence="2">Digestive gland</tissue>
    </source>
</reference>
<keyword evidence="3" id="KW-1185">Reference proteome</keyword>
<feature type="region of interest" description="Disordered" evidence="1">
    <location>
        <begin position="1"/>
        <end position="28"/>
    </location>
</feature>
<dbReference type="Proteomes" id="UP000770661">
    <property type="component" value="Unassembled WGS sequence"/>
</dbReference>
<protein>
    <submittedName>
        <fullName evidence="2">Uncharacterized protein</fullName>
    </submittedName>
</protein>
<dbReference type="AlphaFoldDB" id="A0A8J4Y9B8"/>
<evidence type="ECO:0000256" key="1">
    <source>
        <dbReference type="SAM" id="MobiDB-lite"/>
    </source>
</evidence>
<accession>A0A8J4Y9B8</accession>
<dbReference type="OrthoDB" id="6404896at2759"/>
<sequence>MQGDDESSGVSAADARASAAVARTSGSPADRVIQLNDELDADLQHRCVINMARSPPARASKCPTLSGQEVAFQHGRRGPQPVKERELRYKEDYSQNHEASYCSGKKRLHALSND</sequence>
<feature type="compositionally biased region" description="Low complexity" evidence="1">
    <location>
        <begin position="8"/>
        <end position="27"/>
    </location>
</feature>
<comment type="caution">
    <text evidence="2">The sequence shown here is derived from an EMBL/GenBank/DDBJ whole genome shotgun (WGS) entry which is preliminary data.</text>
</comment>
<name>A0A8J4Y9B8_CHIOP</name>
<evidence type="ECO:0000313" key="3">
    <source>
        <dbReference type="Proteomes" id="UP000770661"/>
    </source>
</evidence>
<evidence type="ECO:0000313" key="2">
    <source>
        <dbReference type="EMBL" id="KAG0718659.1"/>
    </source>
</evidence>
<proteinExistence type="predicted"/>